<keyword evidence="1" id="KW-0812">Transmembrane</keyword>
<accession>A0A225VFZ1</accession>
<gene>
    <name evidence="2" type="ORF">PHMEG_00024435</name>
</gene>
<organism evidence="2 3">
    <name type="scientific">Phytophthora megakarya</name>
    <dbReference type="NCBI Taxonomy" id="4795"/>
    <lineage>
        <taxon>Eukaryota</taxon>
        <taxon>Sar</taxon>
        <taxon>Stramenopiles</taxon>
        <taxon>Oomycota</taxon>
        <taxon>Peronosporomycetes</taxon>
        <taxon>Peronosporales</taxon>
        <taxon>Peronosporaceae</taxon>
        <taxon>Phytophthora</taxon>
    </lineage>
</organism>
<keyword evidence="3" id="KW-1185">Reference proteome</keyword>
<reference evidence="3" key="1">
    <citation type="submission" date="2017-03" db="EMBL/GenBank/DDBJ databases">
        <title>Phytopthora megakarya and P. palmivora, two closely related causual agents of cacao black pod achieved similar genome size and gene model numbers by different mechanisms.</title>
        <authorList>
            <person name="Ali S."/>
            <person name="Shao J."/>
            <person name="Larry D.J."/>
            <person name="Kronmiller B."/>
            <person name="Shen D."/>
            <person name="Strem M.D."/>
            <person name="Melnick R.L."/>
            <person name="Guiltinan M.J."/>
            <person name="Tyler B.M."/>
            <person name="Meinhardt L.W."/>
            <person name="Bailey B.A."/>
        </authorList>
    </citation>
    <scope>NUCLEOTIDE SEQUENCE [LARGE SCALE GENOMIC DNA]</scope>
    <source>
        <strain evidence="3">zdho120</strain>
    </source>
</reference>
<dbReference type="PANTHER" id="PTHR48471:SF1">
    <property type="entry name" value="DDE TNP4 DOMAIN-CONTAINING PROTEIN"/>
    <property type="match status" value="1"/>
</dbReference>
<sequence length="131" mass="14868">MNFTSNISLSDTRRTARYKNLLLLHAIRSSIKERNYLTVASLQDPANSAWQQLYDGGFPGSFMAAVSLLPSSFELLLAEFLKFYKVKWRPVQRGRTPKLSYLHAVLGCVLHFYSAVVEMKTLCEIFGGVFI</sequence>
<feature type="transmembrane region" description="Helical" evidence="1">
    <location>
        <begin position="99"/>
        <end position="116"/>
    </location>
</feature>
<name>A0A225VFZ1_9STRA</name>
<keyword evidence="1" id="KW-0472">Membrane</keyword>
<dbReference type="Proteomes" id="UP000198211">
    <property type="component" value="Unassembled WGS sequence"/>
</dbReference>
<evidence type="ECO:0000313" key="2">
    <source>
        <dbReference type="EMBL" id="OWZ03778.1"/>
    </source>
</evidence>
<dbReference type="EMBL" id="NBNE01005337">
    <property type="protein sequence ID" value="OWZ03778.1"/>
    <property type="molecule type" value="Genomic_DNA"/>
</dbReference>
<keyword evidence="1" id="KW-1133">Transmembrane helix</keyword>
<evidence type="ECO:0000256" key="1">
    <source>
        <dbReference type="SAM" id="Phobius"/>
    </source>
</evidence>
<feature type="transmembrane region" description="Helical" evidence="1">
    <location>
        <begin position="58"/>
        <end position="78"/>
    </location>
</feature>
<protein>
    <submittedName>
        <fullName evidence="2">Uncharacterized protein</fullName>
    </submittedName>
</protein>
<evidence type="ECO:0000313" key="3">
    <source>
        <dbReference type="Proteomes" id="UP000198211"/>
    </source>
</evidence>
<comment type="caution">
    <text evidence="2">The sequence shown here is derived from an EMBL/GenBank/DDBJ whole genome shotgun (WGS) entry which is preliminary data.</text>
</comment>
<dbReference type="PANTHER" id="PTHR48471">
    <property type="entry name" value="DDE TNP4 DOMAIN-CONTAINING PROTEIN"/>
    <property type="match status" value="1"/>
</dbReference>
<dbReference type="AlphaFoldDB" id="A0A225VFZ1"/>
<proteinExistence type="predicted"/>
<dbReference type="OrthoDB" id="128492at2759"/>